<gene>
    <name evidence="1" type="ORF">ABM479_26760</name>
</gene>
<geneLocation type="plasmid" evidence="1">
    <name>unnamed1</name>
</geneLocation>
<sequence>MADRIGTFLQSWRSISDLIGGLDVSIQIALGKAVLVAGAATDIDLDLKLDVEVRKDLGRVRMPSINHCPIGG</sequence>
<dbReference type="AlphaFoldDB" id="A0AAU7RZD9"/>
<reference evidence="1" key="1">
    <citation type="submission" date="2024-06" db="EMBL/GenBank/DDBJ databases">
        <authorList>
            <person name="Li T."/>
            <person name="Gao R."/>
        </authorList>
    </citation>
    <scope>NUCLEOTIDE SEQUENCE</scope>
    <source>
        <strain evidence="1">ZPR3</strain>
        <plasmid evidence="1">unnamed1</plasmid>
    </source>
</reference>
<name>A0AAU7RZD9_9HYPH</name>
<proteinExistence type="predicted"/>
<dbReference type="RefSeq" id="WP_349959813.1">
    <property type="nucleotide sequence ID" value="NZ_CP157961.1"/>
</dbReference>
<dbReference type="EMBL" id="CP157961">
    <property type="protein sequence ID" value="XBT95538.1"/>
    <property type="molecule type" value="Genomic_DNA"/>
</dbReference>
<organism evidence="1">
    <name type="scientific">Rhizobium sp. ZPR3</name>
    <dbReference type="NCBI Taxonomy" id="3158967"/>
    <lineage>
        <taxon>Bacteria</taxon>
        <taxon>Pseudomonadati</taxon>
        <taxon>Pseudomonadota</taxon>
        <taxon>Alphaproteobacteria</taxon>
        <taxon>Hyphomicrobiales</taxon>
        <taxon>Rhizobiaceae</taxon>
        <taxon>Rhizobium/Agrobacterium group</taxon>
        <taxon>Rhizobium</taxon>
    </lineage>
</organism>
<evidence type="ECO:0000313" key="1">
    <source>
        <dbReference type="EMBL" id="XBT95538.1"/>
    </source>
</evidence>
<accession>A0AAU7RZD9</accession>
<protein>
    <submittedName>
        <fullName evidence="1">Uncharacterized protein</fullName>
    </submittedName>
</protein>
<keyword evidence="1" id="KW-0614">Plasmid</keyword>